<dbReference type="RefSeq" id="WP_114590278.1">
    <property type="nucleotide sequence ID" value="NZ_CAXIBR010000084.1"/>
</dbReference>
<dbReference type="GO" id="GO:0016757">
    <property type="term" value="F:glycosyltransferase activity"/>
    <property type="evidence" value="ECO:0007669"/>
    <property type="project" value="UniProtKB-KW"/>
</dbReference>
<dbReference type="OrthoDB" id="9806824at2"/>
<dbReference type="InterPro" id="IPR001173">
    <property type="entry name" value="Glyco_trans_2-like"/>
</dbReference>
<evidence type="ECO:0000256" key="3">
    <source>
        <dbReference type="ARBA" id="ARBA00022676"/>
    </source>
</evidence>
<dbReference type="SUPFAM" id="SSF53448">
    <property type="entry name" value="Nucleotide-diphospho-sugar transferases"/>
    <property type="match status" value="1"/>
</dbReference>
<keyword evidence="7" id="KW-1185">Reference proteome</keyword>
<evidence type="ECO:0000259" key="5">
    <source>
        <dbReference type="Pfam" id="PF00535"/>
    </source>
</evidence>
<dbReference type="AlphaFoldDB" id="A0A346XTC6"/>
<evidence type="ECO:0000313" key="6">
    <source>
        <dbReference type="EMBL" id="AXV05473.1"/>
    </source>
</evidence>
<organism evidence="6 7">
    <name type="scientific">Euzebya pacifica</name>
    <dbReference type="NCBI Taxonomy" id="1608957"/>
    <lineage>
        <taxon>Bacteria</taxon>
        <taxon>Bacillati</taxon>
        <taxon>Actinomycetota</taxon>
        <taxon>Nitriliruptoria</taxon>
        <taxon>Euzebyales</taxon>
    </lineage>
</organism>
<dbReference type="InterPro" id="IPR029044">
    <property type="entry name" value="Nucleotide-diphossugar_trans"/>
</dbReference>
<accession>A0A346XTC6</accession>
<name>A0A346XTC6_9ACTN</name>
<proteinExistence type="inferred from homology"/>
<evidence type="ECO:0000256" key="2">
    <source>
        <dbReference type="ARBA" id="ARBA00006739"/>
    </source>
</evidence>
<evidence type="ECO:0000313" key="7">
    <source>
        <dbReference type="Proteomes" id="UP000264006"/>
    </source>
</evidence>
<dbReference type="Gene3D" id="3.90.550.10">
    <property type="entry name" value="Spore Coat Polysaccharide Biosynthesis Protein SpsA, Chain A"/>
    <property type="match status" value="1"/>
</dbReference>
<dbReference type="PANTHER" id="PTHR43179">
    <property type="entry name" value="RHAMNOSYLTRANSFERASE WBBL"/>
    <property type="match status" value="1"/>
</dbReference>
<keyword evidence="3" id="KW-0328">Glycosyltransferase</keyword>
<dbReference type="EMBL" id="CP031165">
    <property type="protein sequence ID" value="AXV05473.1"/>
    <property type="molecule type" value="Genomic_DNA"/>
</dbReference>
<dbReference type="PANTHER" id="PTHR43179:SF12">
    <property type="entry name" value="GALACTOFURANOSYLTRANSFERASE GLFT2"/>
    <property type="match status" value="1"/>
</dbReference>
<dbReference type="Pfam" id="PF00535">
    <property type="entry name" value="Glycos_transf_2"/>
    <property type="match status" value="1"/>
</dbReference>
<evidence type="ECO:0000256" key="1">
    <source>
        <dbReference type="ARBA" id="ARBA00004776"/>
    </source>
</evidence>
<comment type="pathway">
    <text evidence="1">Cell wall biogenesis; cell wall polysaccharide biosynthesis.</text>
</comment>
<keyword evidence="4" id="KW-0808">Transferase</keyword>
<reference evidence="6 7" key="1">
    <citation type="submission" date="2018-09" db="EMBL/GenBank/DDBJ databases">
        <title>Complete genome sequence of Euzebya sp. DY32-46 isolated from seawater of Pacific Ocean.</title>
        <authorList>
            <person name="Xu L."/>
            <person name="Wu Y.-H."/>
            <person name="Xu X.-W."/>
        </authorList>
    </citation>
    <scope>NUCLEOTIDE SEQUENCE [LARGE SCALE GENOMIC DNA]</scope>
    <source>
        <strain evidence="6 7">DY32-46</strain>
    </source>
</reference>
<dbReference type="Proteomes" id="UP000264006">
    <property type="component" value="Chromosome"/>
</dbReference>
<comment type="similarity">
    <text evidence="2">Belongs to the glycosyltransferase 2 family.</text>
</comment>
<sequence>MPDTVASSPSRVAVILTVFNRADLTVRCLDALFAQDLLAADLPGVELDVVLVDDGSTDGTGEIVAERFPEVRVLRGDGQRFWNGGMRMAWADALSRDPDVTLWLNDDTILYPSALGDLLDTLRSVGGDEVADAEVIVAGATVDPDTRTVNYSGVAQHPVRRLRFDLIEPNGRPQQADTMNGNAVLVPRAVVSRLGTLARAYTHSMGDYDYGLRARLAGFSIWITPDVVGECPSNPGFVATGDVAGDLQRLRGTKHLPTDEWQTFATRWAGPAWPLYWLSPYVRRTVAVLRTAVGTSA</sequence>
<gene>
    <name evidence="6" type="ORF">DVS28_a0772</name>
</gene>
<feature type="domain" description="Glycosyltransferase 2-like" evidence="5">
    <location>
        <begin position="14"/>
        <end position="124"/>
    </location>
</feature>
<protein>
    <recommendedName>
        <fullName evidence="5">Glycosyltransferase 2-like domain-containing protein</fullName>
    </recommendedName>
</protein>
<evidence type="ECO:0000256" key="4">
    <source>
        <dbReference type="ARBA" id="ARBA00022679"/>
    </source>
</evidence>
<dbReference type="KEGG" id="euz:DVS28_a0772"/>